<dbReference type="KEGG" id="hir:HETIRDRAFT_477603"/>
<dbReference type="HOGENOM" id="CLU_037970_0_0_1"/>
<dbReference type="InParanoid" id="W4K2G4"/>
<gene>
    <name evidence="1" type="ORF">HETIRDRAFT_477603</name>
</gene>
<dbReference type="AlphaFoldDB" id="W4K2G4"/>
<dbReference type="Proteomes" id="UP000030671">
    <property type="component" value="Unassembled WGS sequence"/>
</dbReference>
<evidence type="ECO:0000313" key="2">
    <source>
        <dbReference type="Proteomes" id="UP000030671"/>
    </source>
</evidence>
<evidence type="ECO:0000313" key="1">
    <source>
        <dbReference type="EMBL" id="ETW80013.1"/>
    </source>
</evidence>
<organism evidence="1 2">
    <name type="scientific">Heterobasidion irregulare (strain TC 32-1)</name>
    <dbReference type="NCBI Taxonomy" id="747525"/>
    <lineage>
        <taxon>Eukaryota</taxon>
        <taxon>Fungi</taxon>
        <taxon>Dikarya</taxon>
        <taxon>Basidiomycota</taxon>
        <taxon>Agaricomycotina</taxon>
        <taxon>Agaricomycetes</taxon>
        <taxon>Russulales</taxon>
        <taxon>Bondarzewiaceae</taxon>
        <taxon>Heterobasidion</taxon>
        <taxon>Heterobasidion annosum species complex</taxon>
    </lineage>
</organism>
<name>W4K2G4_HETIT</name>
<accession>W4K2G4</accession>
<dbReference type="GeneID" id="20677757"/>
<dbReference type="EMBL" id="KI925460">
    <property type="protein sequence ID" value="ETW80013.1"/>
    <property type="molecule type" value="Genomic_DNA"/>
</dbReference>
<dbReference type="OrthoDB" id="3172239at2759"/>
<protein>
    <recommendedName>
        <fullName evidence="3">F-box domain-containing protein</fullName>
    </recommendedName>
</protein>
<keyword evidence="2" id="KW-1185">Reference proteome</keyword>
<sequence length="438" mass="49214">MARRACQAPIDVYTDADCKPLLDYVVKHIDYVRHLQLRDGRQGNLTSVLARLNRPALMLESVEIYCRSTSTLPTDLFANTTPRLRHVWLGDYYVPPNHTVLSANLVLLKINMRMTDRTPPEYTNDELLDVLERMPDLEVLHLNPLPLPFPASMSHSRSVSLLHLDVLRLAGGLSGCRRLAASLDLPAHTSIRMICKSFSNNGEDCHLLVPFITERIAAAATIHPIEYLYVNSLWITSIRLAFGPIEPHTTRFSALPLDVDIYLPSPDGEVLRWLFEAVCAALPLEELRTLSIFTGQESWFHPGHWQETLRPAKRVETVNVRGSAARHLVSSLSMESRAGEPPDEAPTLLFPALKTLALWELLGIHDVAPGTPRSDEELAGALASRTPKAPLKTLKLLDCDVQKKWIETFEAVVPTVIVESDARFPIPFDYFGRMHDHR</sequence>
<proteinExistence type="predicted"/>
<dbReference type="RefSeq" id="XP_009548538.1">
    <property type="nucleotide sequence ID" value="XM_009550243.1"/>
</dbReference>
<evidence type="ECO:0008006" key="3">
    <source>
        <dbReference type="Google" id="ProtNLM"/>
    </source>
</evidence>
<reference evidence="1 2" key="1">
    <citation type="journal article" date="2012" name="New Phytol.">
        <title>Insight into trade-off between wood decay and parasitism from the genome of a fungal forest pathogen.</title>
        <authorList>
            <person name="Olson A."/>
            <person name="Aerts A."/>
            <person name="Asiegbu F."/>
            <person name="Belbahri L."/>
            <person name="Bouzid O."/>
            <person name="Broberg A."/>
            <person name="Canback B."/>
            <person name="Coutinho P.M."/>
            <person name="Cullen D."/>
            <person name="Dalman K."/>
            <person name="Deflorio G."/>
            <person name="van Diepen L.T."/>
            <person name="Dunand C."/>
            <person name="Duplessis S."/>
            <person name="Durling M."/>
            <person name="Gonthier P."/>
            <person name="Grimwood J."/>
            <person name="Fossdal C.G."/>
            <person name="Hansson D."/>
            <person name="Henrissat B."/>
            <person name="Hietala A."/>
            <person name="Himmelstrand K."/>
            <person name="Hoffmeister D."/>
            <person name="Hogberg N."/>
            <person name="James T.Y."/>
            <person name="Karlsson M."/>
            <person name="Kohler A."/>
            <person name="Kues U."/>
            <person name="Lee Y.H."/>
            <person name="Lin Y.C."/>
            <person name="Lind M."/>
            <person name="Lindquist E."/>
            <person name="Lombard V."/>
            <person name="Lucas S."/>
            <person name="Lunden K."/>
            <person name="Morin E."/>
            <person name="Murat C."/>
            <person name="Park J."/>
            <person name="Raffaello T."/>
            <person name="Rouze P."/>
            <person name="Salamov A."/>
            <person name="Schmutz J."/>
            <person name="Solheim H."/>
            <person name="Stahlberg J."/>
            <person name="Velez H."/>
            <person name="de Vries R.P."/>
            <person name="Wiebenga A."/>
            <person name="Woodward S."/>
            <person name="Yakovlev I."/>
            <person name="Garbelotto M."/>
            <person name="Martin F."/>
            <person name="Grigoriev I.V."/>
            <person name="Stenlid J."/>
        </authorList>
    </citation>
    <scope>NUCLEOTIDE SEQUENCE [LARGE SCALE GENOMIC DNA]</scope>
    <source>
        <strain evidence="1 2">TC 32-1</strain>
    </source>
</reference>